<dbReference type="Proteomes" id="UP001183414">
    <property type="component" value="Unassembled WGS sequence"/>
</dbReference>
<dbReference type="InterPro" id="IPR054202">
    <property type="entry name" value="DUF6907"/>
</dbReference>
<dbReference type="EMBL" id="JAVREQ010000013">
    <property type="protein sequence ID" value="MDT0380209.1"/>
    <property type="molecule type" value="Genomic_DNA"/>
</dbReference>
<evidence type="ECO:0000256" key="2">
    <source>
        <dbReference type="SAM" id="MobiDB-lite"/>
    </source>
</evidence>
<sequence>MGRVAEVPSGDSHWPHYLAAWVHDLEGDGELTTSFTHYGDSDDFDVAGLRAHAARIATFARQVLLTADELDAGGGRLGADPESAQERRTWTIAFEEGGNISGYLPPWIERSSTDDYTEKKLRADRLGLLVDIDHWLSVEGVEMNVTGPGFDDPAEPEELFRGHLQVRPFDKEPGARVPHVDLEVVEGRWMQNLVPADLAGISDKLRLQAERLDNLRAQLVCARADWEANACPTREAGQEDRSSSARCGVL</sequence>
<name>A0ABU2NTW9_9ACTN</name>
<evidence type="ECO:0000256" key="1">
    <source>
        <dbReference type="SAM" id="Coils"/>
    </source>
</evidence>
<keyword evidence="1" id="KW-0175">Coiled coil</keyword>
<dbReference type="Pfam" id="PF21848">
    <property type="entry name" value="DUF6907"/>
    <property type="match status" value="1"/>
</dbReference>
<comment type="caution">
    <text evidence="3">The sequence shown here is derived from an EMBL/GenBank/DDBJ whole genome shotgun (WGS) entry which is preliminary data.</text>
</comment>
<protein>
    <submittedName>
        <fullName evidence="3">Uncharacterized protein</fullName>
    </submittedName>
</protein>
<dbReference type="RefSeq" id="WP_311673975.1">
    <property type="nucleotide sequence ID" value="NZ_JAVREQ010000013.1"/>
</dbReference>
<keyword evidence="4" id="KW-1185">Reference proteome</keyword>
<evidence type="ECO:0000313" key="4">
    <source>
        <dbReference type="Proteomes" id="UP001183414"/>
    </source>
</evidence>
<proteinExistence type="predicted"/>
<feature type="coiled-coil region" evidence="1">
    <location>
        <begin position="198"/>
        <end position="225"/>
    </location>
</feature>
<accession>A0ABU2NTW9</accession>
<evidence type="ECO:0000313" key="3">
    <source>
        <dbReference type="EMBL" id="MDT0380209.1"/>
    </source>
</evidence>
<organism evidence="3 4">
    <name type="scientific">Streptomyces hazeniae</name>
    <dbReference type="NCBI Taxonomy" id="3075538"/>
    <lineage>
        <taxon>Bacteria</taxon>
        <taxon>Bacillati</taxon>
        <taxon>Actinomycetota</taxon>
        <taxon>Actinomycetes</taxon>
        <taxon>Kitasatosporales</taxon>
        <taxon>Streptomycetaceae</taxon>
        <taxon>Streptomyces</taxon>
    </lineage>
</organism>
<gene>
    <name evidence="3" type="ORF">RM572_15730</name>
</gene>
<reference evidence="4" key="1">
    <citation type="submission" date="2023-07" db="EMBL/GenBank/DDBJ databases">
        <title>30 novel species of actinomycetes from the DSMZ collection.</title>
        <authorList>
            <person name="Nouioui I."/>
        </authorList>
    </citation>
    <scope>NUCLEOTIDE SEQUENCE [LARGE SCALE GENOMIC DNA]</scope>
    <source>
        <strain evidence="4">DSM 42041</strain>
    </source>
</reference>
<feature type="region of interest" description="Disordered" evidence="2">
    <location>
        <begin position="231"/>
        <end position="250"/>
    </location>
</feature>